<dbReference type="STRING" id="362976.HQ_3549A"/>
<keyword evidence="3" id="KW-0328">Glycosyltransferase</keyword>
<dbReference type="PANTHER" id="PTHR45947">
    <property type="entry name" value="SULFOQUINOVOSYL TRANSFERASE SQD2"/>
    <property type="match status" value="1"/>
</dbReference>
<dbReference type="Pfam" id="PF13439">
    <property type="entry name" value="Glyco_transf_4"/>
    <property type="match status" value="1"/>
</dbReference>
<accession>Q18EI5</accession>
<dbReference type="HOGENOM" id="CLU_009583_2_5_2"/>
<dbReference type="PANTHER" id="PTHR45947:SF3">
    <property type="entry name" value="SULFOQUINOVOSYL TRANSFERASE SQD2"/>
    <property type="match status" value="1"/>
</dbReference>
<dbReference type="CDD" id="cd03801">
    <property type="entry name" value="GT4_PimA-like"/>
    <property type="match status" value="1"/>
</dbReference>
<keyword evidence="3" id="KW-0808">Transferase</keyword>
<name>Q18EI5_HALWD</name>
<dbReference type="GeneID" id="77145227"/>
<feature type="domain" description="Glycosyltransferase subfamily 4-like N-terminal" evidence="2">
    <location>
        <begin position="14"/>
        <end position="203"/>
    </location>
</feature>
<protein>
    <submittedName>
        <fullName evidence="3">Probable glycosyltransferase, type 1</fullName>
        <ecNumber evidence="3">2.4.-.-</ecNumber>
    </submittedName>
</protein>
<keyword evidence="4" id="KW-1185">Reference proteome</keyword>
<dbReference type="SUPFAM" id="SSF53756">
    <property type="entry name" value="UDP-Glycosyltransferase/glycogen phosphorylase"/>
    <property type="match status" value="1"/>
</dbReference>
<feature type="domain" description="Glycosyl transferase family 1" evidence="1">
    <location>
        <begin position="214"/>
        <end position="368"/>
    </location>
</feature>
<dbReference type="Proteomes" id="UP000001975">
    <property type="component" value="Chromosome"/>
</dbReference>
<dbReference type="InterPro" id="IPR001296">
    <property type="entry name" value="Glyco_trans_1"/>
</dbReference>
<dbReference type="InterPro" id="IPR028098">
    <property type="entry name" value="Glyco_trans_4-like_N"/>
</dbReference>
<reference evidence="3 4" key="1">
    <citation type="journal article" date="2006" name="BMC Genomics">
        <title>The genome of the square archaeon Haloquadratum walsbyi: life at the limits of water activity.</title>
        <authorList>
            <person name="Bolhuis H.H."/>
            <person name="Palm P.P."/>
            <person name="Wende A.W."/>
            <person name="Falb M.M."/>
            <person name="Rampp M.M."/>
            <person name="Rodriguez-Valera F.F."/>
            <person name="Pfeiffer F.F."/>
            <person name="Oesterhelt D.D."/>
        </authorList>
    </citation>
    <scope>NUCLEOTIDE SEQUENCE [LARGE SCALE GENOMIC DNA]</scope>
    <source>
        <strain evidence="4">DSM 16790 / HBSQ001</strain>
    </source>
</reference>
<sequence>MHITYLAHKLDRQGGSSFSLDLMARQLFSQGHSVTVLTTNLFAKNDLPEDRPYNVRDDVIKTKTPFDALPKIKRVLDRYEDQTDIYHVFNPQYLAISGLYRKYGSVPTVGRLNAYGAFCTNPAMMDGKCHQNCSITDKFRHDNREWFAKILRLPQYMYQNSSTRLINHLDRLFALSPTIKDVYSHNKVDKDLIDVVPNFYDPSFIPGMETHTDNYSDKFTILYVGRLRREKGVDLIIDAAQKLDMSNVSINLVGDGPQRNELEAKAKTANILKSTQFHGYVDQSNLPSYYENADIFVHPGRWPEPFGRTILESLQCDCPPVVSDIGAPPWVVGDAGITFEHNNSADLVKKISKLRGSNDKLERLTRNCQTRLEKFNPDPVITKIEETYTDIS</sequence>
<dbReference type="KEGG" id="hwa:HQ_3549A"/>
<evidence type="ECO:0000259" key="1">
    <source>
        <dbReference type="Pfam" id="PF00534"/>
    </source>
</evidence>
<evidence type="ECO:0000259" key="2">
    <source>
        <dbReference type="Pfam" id="PF13439"/>
    </source>
</evidence>
<dbReference type="AlphaFoldDB" id="Q18EI5"/>
<dbReference type="eggNOG" id="arCOG01408">
    <property type="taxonomic scope" value="Archaea"/>
</dbReference>
<dbReference type="Pfam" id="PF00534">
    <property type="entry name" value="Glycos_transf_1"/>
    <property type="match status" value="1"/>
</dbReference>
<evidence type="ECO:0000313" key="4">
    <source>
        <dbReference type="Proteomes" id="UP000001975"/>
    </source>
</evidence>
<evidence type="ECO:0000313" key="3">
    <source>
        <dbReference type="EMBL" id="CAJ53639.1"/>
    </source>
</evidence>
<dbReference type="Gene3D" id="3.40.50.2000">
    <property type="entry name" value="Glycogen Phosphorylase B"/>
    <property type="match status" value="2"/>
</dbReference>
<dbReference type="InterPro" id="IPR050194">
    <property type="entry name" value="Glycosyltransferase_grp1"/>
</dbReference>
<dbReference type="EC" id="2.4.-.-" evidence="3"/>
<dbReference type="GO" id="GO:0016757">
    <property type="term" value="F:glycosyltransferase activity"/>
    <property type="evidence" value="ECO:0007669"/>
    <property type="project" value="UniProtKB-KW"/>
</dbReference>
<dbReference type="EMBL" id="AM180088">
    <property type="protein sequence ID" value="CAJ53639.1"/>
    <property type="molecule type" value="Genomic_DNA"/>
</dbReference>
<organism evidence="3 4">
    <name type="scientific">Haloquadratum walsbyi (strain DSM 16790 / HBSQ001)</name>
    <dbReference type="NCBI Taxonomy" id="362976"/>
    <lineage>
        <taxon>Archaea</taxon>
        <taxon>Methanobacteriati</taxon>
        <taxon>Methanobacteriota</taxon>
        <taxon>Stenosarchaea group</taxon>
        <taxon>Halobacteria</taxon>
        <taxon>Halobacteriales</taxon>
        <taxon>Haloferacaceae</taxon>
        <taxon>Haloquadratum</taxon>
    </lineage>
</organism>
<proteinExistence type="predicted"/>
<gene>
    <name evidence="3" type="primary">gth11</name>
    <name evidence="3" type="ordered locus">HQ_3549A</name>
</gene>
<dbReference type="CAZy" id="GT4">
    <property type="family name" value="Glycosyltransferase Family 4"/>
</dbReference>
<dbReference type="RefSeq" id="WP_011572730.1">
    <property type="nucleotide sequence ID" value="NC_008212.1"/>
</dbReference>